<accession>A0A5B7J4N8</accession>
<keyword evidence="2" id="KW-1185">Reference proteome</keyword>
<dbReference type="Proteomes" id="UP000324222">
    <property type="component" value="Unassembled WGS sequence"/>
</dbReference>
<evidence type="ECO:0000313" key="2">
    <source>
        <dbReference type="Proteomes" id="UP000324222"/>
    </source>
</evidence>
<sequence>MPNILDLFLTSNPSAYNITLSSPLGSSNHNLISVSCSISPIPPQVPPKAVVPMNLIHFIFQPGIVPIDAGTDPGGAVVSQAAAMGWPSFSEEVDEVFDDFPSGEAGSPDEKGASSFHELITSVREFLGLPMYTPEGDSCGAPPVNVELPHLVKCQDLSVSLSWHMATQLEGILSTLVDITSWMDQVLGPLLAFPVLPPRGVWTAWELLPGQI</sequence>
<reference evidence="1 2" key="1">
    <citation type="submission" date="2019-05" db="EMBL/GenBank/DDBJ databases">
        <title>Another draft genome of Portunus trituberculatus and its Hox gene families provides insights of decapod evolution.</title>
        <authorList>
            <person name="Jeong J.-H."/>
            <person name="Song I."/>
            <person name="Kim S."/>
            <person name="Choi T."/>
            <person name="Kim D."/>
            <person name="Ryu S."/>
            <person name="Kim W."/>
        </authorList>
    </citation>
    <scope>NUCLEOTIDE SEQUENCE [LARGE SCALE GENOMIC DNA]</scope>
    <source>
        <tissue evidence="1">Muscle</tissue>
    </source>
</reference>
<protein>
    <submittedName>
        <fullName evidence="1">Uncharacterized protein</fullName>
    </submittedName>
</protein>
<gene>
    <name evidence="1" type="ORF">E2C01_084613</name>
</gene>
<evidence type="ECO:0000313" key="1">
    <source>
        <dbReference type="EMBL" id="MPC89659.1"/>
    </source>
</evidence>
<dbReference type="AlphaFoldDB" id="A0A5B7J4N8"/>
<organism evidence="1 2">
    <name type="scientific">Portunus trituberculatus</name>
    <name type="common">Swimming crab</name>
    <name type="synonym">Neptunus trituberculatus</name>
    <dbReference type="NCBI Taxonomy" id="210409"/>
    <lineage>
        <taxon>Eukaryota</taxon>
        <taxon>Metazoa</taxon>
        <taxon>Ecdysozoa</taxon>
        <taxon>Arthropoda</taxon>
        <taxon>Crustacea</taxon>
        <taxon>Multicrustacea</taxon>
        <taxon>Malacostraca</taxon>
        <taxon>Eumalacostraca</taxon>
        <taxon>Eucarida</taxon>
        <taxon>Decapoda</taxon>
        <taxon>Pleocyemata</taxon>
        <taxon>Brachyura</taxon>
        <taxon>Eubrachyura</taxon>
        <taxon>Portunoidea</taxon>
        <taxon>Portunidae</taxon>
        <taxon>Portuninae</taxon>
        <taxon>Portunus</taxon>
    </lineage>
</organism>
<name>A0A5B7J4N8_PORTR</name>
<proteinExistence type="predicted"/>
<comment type="caution">
    <text evidence="1">The sequence shown here is derived from an EMBL/GenBank/DDBJ whole genome shotgun (WGS) entry which is preliminary data.</text>
</comment>
<dbReference type="EMBL" id="VSRR010081745">
    <property type="protein sequence ID" value="MPC89659.1"/>
    <property type="molecule type" value="Genomic_DNA"/>
</dbReference>